<evidence type="ECO:0000256" key="1">
    <source>
        <dbReference type="SAM" id="MobiDB-lite"/>
    </source>
</evidence>
<keyword evidence="3" id="KW-1185">Reference proteome</keyword>
<dbReference type="Proteomes" id="UP001437256">
    <property type="component" value="Unassembled WGS sequence"/>
</dbReference>
<evidence type="ECO:0000313" key="2">
    <source>
        <dbReference type="EMBL" id="KAL0060476.1"/>
    </source>
</evidence>
<reference evidence="2 3" key="1">
    <citation type="submission" date="2024-05" db="EMBL/GenBank/DDBJ databases">
        <title>A draft genome resource for the thread blight pathogen Marasmius tenuissimus strain MS-2.</title>
        <authorList>
            <person name="Yulfo-Soto G.E."/>
            <person name="Baruah I.K."/>
            <person name="Amoako-Attah I."/>
            <person name="Bukari Y."/>
            <person name="Meinhardt L.W."/>
            <person name="Bailey B.A."/>
            <person name="Cohen S.P."/>
        </authorList>
    </citation>
    <scope>NUCLEOTIDE SEQUENCE [LARGE SCALE GENOMIC DNA]</scope>
    <source>
        <strain evidence="2 3">MS-2</strain>
    </source>
</reference>
<dbReference type="EMBL" id="JBBXMP010000175">
    <property type="protein sequence ID" value="KAL0060476.1"/>
    <property type="molecule type" value="Genomic_DNA"/>
</dbReference>
<feature type="region of interest" description="Disordered" evidence="1">
    <location>
        <begin position="373"/>
        <end position="423"/>
    </location>
</feature>
<sequence>MAPLPKPCTHCKNCDDYESDVDDSSSDRSRVACNRCGCKKKDHHASSGASNKRKPRLGVKAIFDTLLRDDDEAEELLESANREAKAGLKSKNKMQKSKKNKKVDSDEADEKKKRRNKVFRLGLLFMDVRGTSKMTVEGSKKALKLKSSALPSHREIVEAIQRGHAVRFSAGLEMPEDATFEKVNRIIRQHLPKPFEYLDRTWEQPYSPYVFACKEKRKLALCQHLLEPTGQDIQDISRATAGRSFESNCLYIVTRKPIPEDILASWSPSSIADVEDSDDRSQSDRATELPESEGEGSETLKISKKYHRRVVDSDAEAAEGSISDQGSEGGGNTSDESRVLRPRKKARLDTVDLTEEVDSDDFEMSMVEYNAVHGEGSDSAGSSLFLPGTPPSRSTPSTPLVNPQYSDPRPDNDPYTNKPDLDF</sequence>
<feature type="compositionally biased region" description="Basic and acidic residues" evidence="1">
    <location>
        <begin position="102"/>
        <end position="111"/>
    </location>
</feature>
<organism evidence="2 3">
    <name type="scientific">Marasmius tenuissimus</name>
    <dbReference type="NCBI Taxonomy" id="585030"/>
    <lineage>
        <taxon>Eukaryota</taxon>
        <taxon>Fungi</taxon>
        <taxon>Dikarya</taxon>
        <taxon>Basidiomycota</taxon>
        <taxon>Agaricomycotina</taxon>
        <taxon>Agaricomycetes</taxon>
        <taxon>Agaricomycetidae</taxon>
        <taxon>Agaricales</taxon>
        <taxon>Marasmiineae</taxon>
        <taxon>Marasmiaceae</taxon>
        <taxon>Marasmius</taxon>
    </lineage>
</organism>
<feature type="region of interest" description="Disordered" evidence="1">
    <location>
        <begin position="269"/>
        <end position="352"/>
    </location>
</feature>
<comment type="caution">
    <text evidence="2">The sequence shown here is derived from an EMBL/GenBank/DDBJ whole genome shotgun (WGS) entry which is preliminary data.</text>
</comment>
<evidence type="ECO:0000313" key="3">
    <source>
        <dbReference type="Proteomes" id="UP001437256"/>
    </source>
</evidence>
<protein>
    <submittedName>
        <fullName evidence="2">Uncharacterized protein</fullName>
    </submittedName>
</protein>
<gene>
    <name evidence="2" type="ORF">AAF712_012759</name>
</gene>
<accession>A0ABR2ZFX5</accession>
<feature type="compositionally biased region" description="Basic residues" evidence="1">
    <location>
        <begin position="88"/>
        <end position="101"/>
    </location>
</feature>
<name>A0ABR2ZFX5_9AGAR</name>
<feature type="compositionally biased region" description="Basic and acidic residues" evidence="1">
    <location>
        <begin position="279"/>
        <end position="288"/>
    </location>
</feature>
<proteinExistence type="predicted"/>
<feature type="region of interest" description="Disordered" evidence="1">
    <location>
        <begin position="84"/>
        <end position="111"/>
    </location>
</feature>